<organism evidence="3 4">
    <name type="scientific">Centaurea solstitialis</name>
    <name type="common">yellow star-thistle</name>
    <dbReference type="NCBI Taxonomy" id="347529"/>
    <lineage>
        <taxon>Eukaryota</taxon>
        <taxon>Viridiplantae</taxon>
        <taxon>Streptophyta</taxon>
        <taxon>Embryophyta</taxon>
        <taxon>Tracheophyta</taxon>
        <taxon>Spermatophyta</taxon>
        <taxon>Magnoliopsida</taxon>
        <taxon>eudicotyledons</taxon>
        <taxon>Gunneridae</taxon>
        <taxon>Pentapetalae</taxon>
        <taxon>asterids</taxon>
        <taxon>campanulids</taxon>
        <taxon>Asterales</taxon>
        <taxon>Asteraceae</taxon>
        <taxon>Carduoideae</taxon>
        <taxon>Cardueae</taxon>
        <taxon>Centaureinae</taxon>
        <taxon>Centaurea</taxon>
    </lineage>
</organism>
<keyword evidence="4" id="KW-1185">Reference proteome</keyword>
<proteinExistence type="predicted"/>
<dbReference type="Proteomes" id="UP001172457">
    <property type="component" value="Chromosome 1"/>
</dbReference>
<feature type="region of interest" description="Disordered" evidence="1">
    <location>
        <begin position="1"/>
        <end position="35"/>
    </location>
</feature>
<accession>A0AA38TQF0</accession>
<dbReference type="EMBL" id="JARYMX010000001">
    <property type="protein sequence ID" value="KAJ9565004.1"/>
    <property type="molecule type" value="Genomic_DNA"/>
</dbReference>
<sequence>MTTGNKDEQNSHLHDNGYEQIGEDDSNYCPSEESYHSHLSEDNVDELMNDEDEACSFSKNGLSMKVNLYFENVIEFRKALNHYAITNEFDYFIQKSDPTRFTTRCENINCEFRIHASIMQDRVTFENVCNIYSNFKKHFLDEFFNKKLWSAAKTYRLAEHDRSLKEIAELSEDAITFLNNNHNKIWSRSKFGTTFK</sequence>
<protein>
    <recommendedName>
        <fullName evidence="2">Transposase MuDR plant domain-containing protein</fullName>
    </recommendedName>
</protein>
<dbReference type="Pfam" id="PF03108">
    <property type="entry name" value="DBD_Tnp_Mut"/>
    <property type="match status" value="1"/>
</dbReference>
<evidence type="ECO:0000313" key="4">
    <source>
        <dbReference type="Proteomes" id="UP001172457"/>
    </source>
</evidence>
<feature type="domain" description="Transposase MuDR plant" evidence="2">
    <location>
        <begin position="63"/>
        <end position="126"/>
    </location>
</feature>
<reference evidence="3" key="1">
    <citation type="submission" date="2023-03" db="EMBL/GenBank/DDBJ databases">
        <title>Chromosome-scale reference genome and RAD-based genetic map of yellow starthistle (Centaurea solstitialis) reveal putative structural variation and QTLs associated with invader traits.</title>
        <authorList>
            <person name="Reatini B."/>
            <person name="Cang F.A."/>
            <person name="Jiang Q."/>
            <person name="Mckibben M.T.W."/>
            <person name="Barker M.S."/>
            <person name="Rieseberg L.H."/>
            <person name="Dlugosch K.M."/>
        </authorList>
    </citation>
    <scope>NUCLEOTIDE SEQUENCE</scope>
    <source>
        <strain evidence="3">CAN-66</strain>
        <tissue evidence="3">Leaf</tissue>
    </source>
</reference>
<name>A0AA38TQF0_9ASTR</name>
<evidence type="ECO:0000313" key="3">
    <source>
        <dbReference type="EMBL" id="KAJ9565004.1"/>
    </source>
</evidence>
<evidence type="ECO:0000256" key="1">
    <source>
        <dbReference type="SAM" id="MobiDB-lite"/>
    </source>
</evidence>
<dbReference type="InterPro" id="IPR004332">
    <property type="entry name" value="Transposase_MuDR"/>
</dbReference>
<dbReference type="AlphaFoldDB" id="A0AA38TQF0"/>
<gene>
    <name evidence="3" type="ORF">OSB04_000970</name>
</gene>
<feature type="compositionally biased region" description="Basic and acidic residues" evidence="1">
    <location>
        <begin position="1"/>
        <end position="17"/>
    </location>
</feature>
<comment type="caution">
    <text evidence="3">The sequence shown here is derived from an EMBL/GenBank/DDBJ whole genome shotgun (WGS) entry which is preliminary data.</text>
</comment>
<evidence type="ECO:0000259" key="2">
    <source>
        <dbReference type="Pfam" id="PF03108"/>
    </source>
</evidence>